<organism evidence="3 4">
    <name type="scientific">Coffea arabica</name>
    <name type="common">Arabian coffee</name>
    <dbReference type="NCBI Taxonomy" id="13443"/>
    <lineage>
        <taxon>Eukaryota</taxon>
        <taxon>Viridiplantae</taxon>
        <taxon>Streptophyta</taxon>
        <taxon>Embryophyta</taxon>
        <taxon>Tracheophyta</taxon>
        <taxon>Spermatophyta</taxon>
        <taxon>Magnoliopsida</taxon>
        <taxon>eudicotyledons</taxon>
        <taxon>Gunneridae</taxon>
        <taxon>Pentapetalae</taxon>
        <taxon>asterids</taxon>
        <taxon>lamiids</taxon>
        <taxon>Gentianales</taxon>
        <taxon>Rubiaceae</taxon>
        <taxon>Ixoroideae</taxon>
        <taxon>Gardenieae complex</taxon>
        <taxon>Bertiereae - Coffeeae clade</taxon>
        <taxon>Coffeeae</taxon>
        <taxon>Coffea</taxon>
    </lineage>
</organism>
<evidence type="ECO:0000256" key="2">
    <source>
        <dbReference type="SAM" id="MobiDB-lite"/>
    </source>
</evidence>
<dbReference type="InterPro" id="IPR007573">
    <property type="entry name" value="QWRF"/>
</dbReference>
<feature type="region of interest" description="Disordered" evidence="2">
    <location>
        <begin position="167"/>
        <end position="192"/>
    </location>
</feature>
<accession>A0ABM4UAF0</accession>
<dbReference type="PANTHER" id="PTHR31807:SF31">
    <property type="entry name" value="QWRF MOTIF PROTEIN (DUF566)-RELATED"/>
    <property type="match status" value="1"/>
</dbReference>
<feature type="compositionally biased region" description="Polar residues" evidence="2">
    <location>
        <begin position="122"/>
        <end position="133"/>
    </location>
</feature>
<evidence type="ECO:0000313" key="3">
    <source>
        <dbReference type="Proteomes" id="UP001652660"/>
    </source>
</evidence>
<feature type="compositionally biased region" description="Basic and acidic residues" evidence="2">
    <location>
        <begin position="110"/>
        <end position="121"/>
    </location>
</feature>
<feature type="region of interest" description="Disordered" evidence="2">
    <location>
        <begin position="306"/>
        <end position="348"/>
    </location>
</feature>
<dbReference type="GeneID" id="113687556"/>
<evidence type="ECO:0000313" key="4">
    <source>
        <dbReference type="RefSeq" id="XP_071904239.1"/>
    </source>
</evidence>
<dbReference type="PANTHER" id="PTHR31807">
    <property type="entry name" value="AUGMIN FAMILY MEMBER"/>
    <property type="match status" value="1"/>
</dbReference>
<gene>
    <name evidence="4" type="primary">LOC113687556</name>
</gene>
<comment type="similarity">
    <text evidence="1">Belongs to the QWRF family.</text>
</comment>
<feature type="region of interest" description="Disordered" evidence="2">
    <location>
        <begin position="264"/>
        <end position="289"/>
    </location>
</feature>
<dbReference type="Proteomes" id="UP001652660">
    <property type="component" value="Chromosome 5e"/>
</dbReference>
<reference evidence="4" key="1">
    <citation type="submission" date="2025-08" db="UniProtKB">
        <authorList>
            <consortium name="RefSeq"/>
        </authorList>
    </citation>
    <scope>IDENTIFICATION</scope>
    <source>
        <tissue evidence="4">Leaves</tissue>
    </source>
</reference>
<feature type="region of interest" description="Disordered" evidence="2">
    <location>
        <begin position="1"/>
        <end position="133"/>
    </location>
</feature>
<keyword evidence="3" id="KW-1185">Reference proteome</keyword>
<feature type="compositionally biased region" description="Polar residues" evidence="2">
    <location>
        <begin position="306"/>
        <end position="324"/>
    </location>
</feature>
<feature type="compositionally biased region" description="Low complexity" evidence="2">
    <location>
        <begin position="28"/>
        <end position="52"/>
    </location>
</feature>
<evidence type="ECO:0000256" key="1">
    <source>
        <dbReference type="ARBA" id="ARBA00010016"/>
    </source>
</evidence>
<feature type="compositionally biased region" description="Polar residues" evidence="2">
    <location>
        <begin position="276"/>
        <end position="286"/>
    </location>
</feature>
<sequence>MPSQEGEPLVLDHQRLRHRKAKSREVSSRFLSSPSSTPSVENVVNSPNHSPSTLRQKPGRSPTDTRKKSNLDSTGFMRGLWPSSSPSSTTSTQPSKSKNGTLAECIGNERLIDLAQRKNPEKSNNPSFLNRQRSCTEFKRFENENKICKENHKPLFGASMRYTGKFKFSRKSSNSPSSSKSPNVSDDNIAPGRLSVDETVLRRRRSDCLADMVVDSESDQSEMHSGTSFDSAVTGKSFPASYMAPTVSSRMYGLEIPSKYLQDSSLRSRRWSSDSGTVQKPVSGDNSPKIFTLKNAMKRSNSLKAYGSETSKLGTSPLRSSSPAGSEENKGKTMSNMKPPTSPSKVKGVGNLLTMGLELLKGKKHSPGVSSPLGLGIGESVHQLRMFHSRLVQWRYANARAEVVNSKITKQSESNLIYAWNGIAKLQHSVRQKKLRLEREKQEMKLNYVLQSQIKSLEAWGSMERQHKSAVNVTKECLQSAVCKVPLVEGAKIEPQSLSMVLRAASDLTSSIKLTNSKFPAMADKTATACRELAEIVTQEKLLLEECLELFKFISALEVQETSLKCTLMQLKLQAEQQPQHRANSEIHT</sequence>
<dbReference type="RefSeq" id="XP_071904239.1">
    <property type="nucleotide sequence ID" value="XM_072048138.1"/>
</dbReference>
<name>A0ABM4UAF0_COFAR</name>
<proteinExistence type="inferred from homology"/>
<dbReference type="Pfam" id="PF04484">
    <property type="entry name" value="QWRF"/>
    <property type="match status" value="1"/>
</dbReference>
<feature type="compositionally biased region" description="Low complexity" evidence="2">
    <location>
        <begin position="82"/>
        <end position="98"/>
    </location>
</feature>
<protein>
    <submittedName>
        <fullName evidence="4">QWRF motif-containing protein 3-like</fullName>
    </submittedName>
</protein>
<feature type="compositionally biased region" description="Low complexity" evidence="2">
    <location>
        <begin position="171"/>
        <end position="185"/>
    </location>
</feature>